<dbReference type="EMBL" id="MU853948">
    <property type="protein sequence ID" value="KAK3934982.1"/>
    <property type="molecule type" value="Genomic_DNA"/>
</dbReference>
<comment type="caution">
    <text evidence="1">The sequence shown here is derived from an EMBL/GenBank/DDBJ whole genome shotgun (WGS) entry which is preliminary data.</text>
</comment>
<name>A0AAN6RYW8_9PEZI</name>
<keyword evidence="2" id="KW-1185">Reference proteome</keyword>
<gene>
    <name evidence="1" type="ORF">QBC46DRAFT_347074</name>
</gene>
<sequence length="82" mass="9061">MESPLVADLGHASPPPMLDFKPVAPAGPVEGGYVPIKEHLELQNKHRQLYEKYQQLENFVKILLALQMAGLQSQVPEAQATN</sequence>
<organism evidence="1 2">
    <name type="scientific">Diplogelasinospora grovesii</name>
    <dbReference type="NCBI Taxonomy" id="303347"/>
    <lineage>
        <taxon>Eukaryota</taxon>
        <taxon>Fungi</taxon>
        <taxon>Dikarya</taxon>
        <taxon>Ascomycota</taxon>
        <taxon>Pezizomycotina</taxon>
        <taxon>Sordariomycetes</taxon>
        <taxon>Sordariomycetidae</taxon>
        <taxon>Sordariales</taxon>
        <taxon>Diplogelasinosporaceae</taxon>
        <taxon>Diplogelasinospora</taxon>
    </lineage>
</organism>
<protein>
    <submittedName>
        <fullName evidence="1">Uncharacterized protein</fullName>
    </submittedName>
</protein>
<dbReference type="Proteomes" id="UP001303473">
    <property type="component" value="Unassembled WGS sequence"/>
</dbReference>
<reference evidence="2" key="1">
    <citation type="journal article" date="2023" name="Mol. Phylogenet. Evol.">
        <title>Genome-scale phylogeny and comparative genomics of the fungal order Sordariales.</title>
        <authorList>
            <person name="Hensen N."/>
            <person name="Bonometti L."/>
            <person name="Westerberg I."/>
            <person name="Brannstrom I.O."/>
            <person name="Guillou S."/>
            <person name="Cros-Aarteil S."/>
            <person name="Calhoun S."/>
            <person name="Haridas S."/>
            <person name="Kuo A."/>
            <person name="Mondo S."/>
            <person name="Pangilinan J."/>
            <person name="Riley R."/>
            <person name="LaButti K."/>
            <person name="Andreopoulos B."/>
            <person name="Lipzen A."/>
            <person name="Chen C."/>
            <person name="Yan M."/>
            <person name="Daum C."/>
            <person name="Ng V."/>
            <person name="Clum A."/>
            <person name="Steindorff A."/>
            <person name="Ohm R.A."/>
            <person name="Martin F."/>
            <person name="Silar P."/>
            <person name="Natvig D.O."/>
            <person name="Lalanne C."/>
            <person name="Gautier V."/>
            <person name="Ament-Velasquez S.L."/>
            <person name="Kruys A."/>
            <person name="Hutchinson M.I."/>
            <person name="Powell A.J."/>
            <person name="Barry K."/>
            <person name="Miller A.N."/>
            <person name="Grigoriev I.V."/>
            <person name="Debuchy R."/>
            <person name="Gladieux P."/>
            <person name="Hiltunen Thoren M."/>
            <person name="Johannesson H."/>
        </authorList>
    </citation>
    <scope>NUCLEOTIDE SEQUENCE [LARGE SCALE GENOMIC DNA]</scope>
    <source>
        <strain evidence="2">CBS 340.73</strain>
    </source>
</reference>
<evidence type="ECO:0000313" key="2">
    <source>
        <dbReference type="Proteomes" id="UP001303473"/>
    </source>
</evidence>
<proteinExistence type="predicted"/>
<dbReference type="AlphaFoldDB" id="A0AAN6RYW8"/>
<accession>A0AAN6RYW8</accession>
<evidence type="ECO:0000313" key="1">
    <source>
        <dbReference type="EMBL" id="KAK3934982.1"/>
    </source>
</evidence>